<dbReference type="EMBL" id="JBHSUS010000001">
    <property type="protein sequence ID" value="MFC6438702.1"/>
    <property type="molecule type" value="Genomic_DNA"/>
</dbReference>
<evidence type="ECO:0000313" key="2">
    <source>
        <dbReference type="Proteomes" id="UP001596364"/>
    </source>
</evidence>
<proteinExistence type="predicted"/>
<dbReference type="InterPro" id="IPR016181">
    <property type="entry name" value="Acyl_CoA_acyltransferase"/>
</dbReference>
<protein>
    <recommendedName>
        <fullName evidence="3">N-acetyltransferase domain-containing protein</fullName>
    </recommendedName>
</protein>
<sequence>MTINTIAIDKELVPQVSEFLHRNMNGRFSVTQWQTILTTQWLDSVPNYGFALVNEHHQVVGAICALYSQQWLNGELRQMCNPHTWCVLPEFRKHSISVVLAVIKQAGYHFTMFTPNKSGLEIFSYLRFIPLKTGLRWLPNLPLPVFSNRTHQVDGDKEIHDILSPHDWQIFTDHRSLDGVYSMVLRTEEGPLLILMKRQKFKRTWSAQLMYVSDYALFARCWRSIRFQLLSRFGFKFTRVEMRFMPDNFSYWGIAAEGHQRFYLSQDLRPEDIQYVYSEMVAMRL</sequence>
<name>A0ABW1XH74_9ALTE</name>
<dbReference type="RefSeq" id="WP_131259414.1">
    <property type="nucleotide sequence ID" value="NZ_JBHSUS010000001.1"/>
</dbReference>
<comment type="caution">
    <text evidence="1">The sequence shown here is derived from an EMBL/GenBank/DDBJ whole genome shotgun (WGS) entry which is preliminary data.</text>
</comment>
<evidence type="ECO:0000313" key="1">
    <source>
        <dbReference type="EMBL" id="MFC6438702.1"/>
    </source>
</evidence>
<gene>
    <name evidence="1" type="ORF">ACFP85_00810</name>
</gene>
<dbReference type="SUPFAM" id="SSF55729">
    <property type="entry name" value="Acyl-CoA N-acyltransferases (Nat)"/>
    <property type="match status" value="1"/>
</dbReference>
<evidence type="ECO:0008006" key="3">
    <source>
        <dbReference type="Google" id="ProtNLM"/>
    </source>
</evidence>
<dbReference type="Proteomes" id="UP001596364">
    <property type="component" value="Unassembled WGS sequence"/>
</dbReference>
<keyword evidence="2" id="KW-1185">Reference proteome</keyword>
<organism evidence="1 2">
    <name type="scientific">Pseudobowmanella zhangzhouensis</name>
    <dbReference type="NCBI Taxonomy" id="1537679"/>
    <lineage>
        <taxon>Bacteria</taxon>
        <taxon>Pseudomonadati</taxon>
        <taxon>Pseudomonadota</taxon>
        <taxon>Gammaproteobacteria</taxon>
        <taxon>Alteromonadales</taxon>
        <taxon>Alteromonadaceae</taxon>
    </lineage>
</organism>
<accession>A0ABW1XH74</accession>
<reference evidence="2" key="1">
    <citation type="journal article" date="2019" name="Int. J. Syst. Evol. Microbiol.">
        <title>The Global Catalogue of Microorganisms (GCM) 10K type strain sequencing project: providing services to taxonomists for standard genome sequencing and annotation.</title>
        <authorList>
            <consortium name="The Broad Institute Genomics Platform"/>
            <consortium name="The Broad Institute Genome Sequencing Center for Infectious Disease"/>
            <person name="Wu L."/>
            <person name="Ma J."/>
        </authorList>
    </citation>
    <scope>NUCLEOTIDE SEQUENCE [LARGE SCALE GENOMIC DNA]</scope>
    <source>
        <strain evidence="2">CGMCC 1.16031</strain>
    </source>
</reference>